<evidence type="ECO:0000313" key="3">
    <source>
        <dbReference type="Proteomes" id="UP000559256"/>
    </source>
</evidence>
<reference evidence="2 3" key="1">
    <citation type="journal article" date="2020" name="ISME J.">
        <title>Uncovering the hidden diversity of litter-decomposition mechanisms in mushroom-forming fungi.</title>
        <authorList>
            <person name="Floudas D."/>
            <person name="Bentzer J."/>
            <person name="Ahren D."/>
            <person name="Johansson T."/>
            <person name="Persson P."/>
            <person name="Tunlid A."/>
        </authorList>
    </citation>
    <scope>NUCLEOTIDE SEQUENCE [LARGE SCALE GENOMIC DNA]</scope>
    <source>
        <strain evidence="2 3">CBS 291.85</strain>
    </source>
</reference>
<gene>
    <name evidence="2" type="ORF">D9758_004530</name>
</gene>
<organism evidence="2 3">
    <name type="scientific">Tetrapyrgos nigripes</name>
    <dbReference type="NCBI Taxonomy" id="182062"/>
    <lineage>
        <taxon>Eukaryota</taxon>
        <taxon>Fungi</taxon>
        <taxon>Dikarya</taxon>
        <taxon>Basidiomycota</taxon>
        <taxon>Agaricomycotina</taxon>
        <taxon>Agaricomycetes</taxon>
        <taxon>Agaricomycetidae</taxon>
        <taxon>Agaricales</taxon>
        <taxon>Marasmiineae</taxon>
        <taxon>Marasmiaceae</taxon>
        <taxon>Tetrapyrgos</taxon>
    </lineage>
</organism>
<proteinExistence type="predicted"/>
<sequence length="46" mass="4927">MWRFPTLTVSAMLLLILQSTVVVVNAAPAPAQAPEFAGELDTTAKR</sequence>
<feature type="chain" id="PRO_5034981038" evidence="1">
    <location>
        <begin position="27"/>
        <end position="46"/>
    </location>
</feature>
<protein>
    <submittedName>
        <fullName evidence="2">Uncharacterized protein</fullName>
    </submittedName>
</protein>
<evidence type="ECO:0000256" key="1">
    <source>
        <dbReference type="SAM" id="SignalP"/>
    </source>
</evidence>
<evidence type="ECO:0000313" key="2">
    <source>
        <dbReference type="EMBL" id="KAF5374247.1"/>
    </source>
</evidence>
<keyword evidence="1" id="KW-0732">Signal</keyword>
<keyword evidence="3" id="KW-1185">Reference proteome</keyword>
<name>A0A8H5H070_9AGAR</name>
<feature type="signal peptide" evidence="1">
    <location>
        <begin position="1"/>
        <end position="26"/>
    </location>
</feature>
<dbReference type="EMBL" id="JAACJM010000002">
    <property type="protein sequence ID" value="KAF5374247.1"/>
    <property type="molecule type" value="Genomic_DNA"/>
</dbReference>
<dbReference type="Proteomes" id="UP000559256">
    <property type="component" value="Unassembled WGS sequence"/>
</dbReference>
<dbReference type="AlphaFoldDB" id="A0A8H5H070"/>
<comment type="caution">
    <text evidence="2">The sequence shown here is derived from an EMBL/GenBank/DDBJ whole genome shotgun (WGS) entry which is preliminary data.</text>
</comment>
<accession>A0A8H5H070</accession>